<evidence type="ECO:0000313" key="3">
    <source>
        <dbReference type="Proteomes" id="UP001161390"/>
    </source>
</evidence>
<dbReference type="Proteomes" id="UP001161390">
    <property type="component" value="Unassembled WGS sequence"/>
</dbReference>
<dbReference type="InterPro" id="IPR001633">
    <property type="entry name" value="EAL_dom"/>
</dbReference>
<dbReference type="PANTHER" id="PTHR33121">
    <property type="entry name" value="CYCLIC DI-GMP PHOSPHODIESTERASE PDEF"/>
    <property type="match status" value="1"/>
</dbReference>
<dbReference type="PROSITE" id="PS50883">
    <property type="entry name" value="EAL"/>
    <property type="match status" value="1"/>
</dbReference>
<dbReference type="SMART" id="SM00052">
    <property type="entry name" value="EAL"/>
    <property type="match status" value="1"/>
</dbReference>
<reference evidence="2" key="1">
    <citation type="journal article" date="2014" name="Int. J. Syst. Evol. Microbiol.">
        <title>Complete genome of a new Firmicutes species belonging to the dominant human colonic microbiota ('Ruminococcus bicirculans') reveals two chromosomes and a selective capacity to utilize plant glucans.</title>
        <authorList>
            <consortium name="NISC Comparative Sequencing Program"/>
            <person name="Wegmann U."/>
            <person name="Louis P."/>
            <person name="Goesmann A."/>
            <person name="Henrissat B."/>
            <person name="Duncan S.H."/>
            <person name="Flint H.J."/>
        </authorList>
    </citation>
    <scope>NUCLEOTIDE SEQUENCE</scope>
    <source>
        <strain evidence="2">NBRC 108216</strain>
    </source>
</reference>
<dbReference type="SUPFAM" id="SSF55073">
    <property type="entry name" value="Nucleotide cyclase"/>
    <property type="match status" value="1"/>
</dbReference>
<name>A0ABQ5UZC6_9PROT</name>
<dbReference type="PANTHER" id="PTHR33121:SF79">
    <property type="entry name" value="CYCLIC DI-GMP PHOSPHODIESTERASE PDED-RELATED"/>
    <property type="match status" value="1"/>
</dbReference>
<dbReference type="CDD" id="cd01948">
    <property type="entry name" value="EAL"/>
    <property type="match status" value="1"/>
</dbReference>
<gene>
    <name evidence="2" type="ORF">GCM10007854_07000</name>
</gene>
<proteinExistence type="predicted"/>
<dbReference type="Pfam" id="PF00563">
    <property type="entry name" value="EAL"/>
    <property type="match status" value="1"/>
</dbReference>
<feature type="domain" description="EAL" evidence="1">
    <location>
        <begin position="302"/>
        <end position="551"/>
    </location>
</feature>
<dbReference type="Pfam" id="PF00990">
    <property type="entry name" value="GGDEF"/>
    <property type="match status" value="1"/>
</dbReference>
<dbReference type="SUPFAM" id="SSF141868">
    <property type="entry name" value="EAL domain-like"/>
    <property type="match status" value="1"/>
</dbReference>
<sequence length="556" mass="59919">MDVHHIPPAAIARKTRSPLSEPALLSDALMLAGAFAFEMGEDGHLDPANRDALAHNLVEMPDMFSTAASDWEARLGPDDVRARRAALSRLTFVGARYKLDYVVRDGMGEHRHFREIAEAMACADGRATLIRGVLLDRTGEASRNAAIAWRARHDPLTRLPNRSCLDAAAVQLSALSIRTGVPAYLLRVRIGNWRRYVDTYGEEIGDQLLGEVGHRLRAASLAPDMAFRLGGADFAIGSLTGDLEDLATSLEILLGGQPVHTAMGALPLDIDIASVRLGALRDALDATRAVLEDDLDYGSRTPQSQPIDIDQLLRDDRITLAFQPIVHAKTGALHHYECLLRLRLPDGRIESAYKVILAAEQSGQVTQLDRRALDLALPFLKDDGDVRLALNVSAGTIADEAASAAYIASLTALGSDAARITIEMTETLALDDPALASSFAAAVRALGCAFAVDDFGSGHTSFRNLLAVEADSIKIDGSLVAGVATDENKQAFIRMMVDLAATFSVQTVAEMVEDHADAIVLARIGVDYLQGYYYGRPVPAPSWPRLSPDAKKTVET</sequence>
<dbReference type="InterPro" id="IPR035919">
    <property type="entry name" value="EAL_sf"/>
</dbReference>
<organism evidence="2 3">
    <name type="scientific">Algimonas porphyrae</name>
    <dbReference type="NCBI Taxonomy" id="1128113"/>
    <lineage>
        <taxon>Bacteria</taxon>
        <taxon>Pseudomonadati</taxon>
        <taxon>Pseudomonadota</taxon>
        <taxon>Alphaproteobacteria</taxon>
        <taxon>Maricaulales</taxon>
        <taxon>Robiginitomaculaceae</taxon>
        <taxon>Algimonas</taxon>
    </lineage>
</organism>
<dbReference type="InterPro" id="IPR000160">
    <property type="entry name" value="GGDEF_dom"/>
</dbReference>
<accession>A0ABQ5UZC6</accession>
<dbReference type="Gene3D" id="3.30.450.20">
    <property type="entry name" value="PAS domain"/>
    <property type="match status" value="1"/>
</dbReference>
<dbReference type="RefSeq" id="WP_371398718.1">
    <property type="nucleotide sequence ID" value="NZ_CP163424.1"/>
</dbReference>
<dbReference type="SMART" id="SM00267">
    <property type="entry name" value="GGDEF"/>
    <property type="match status" value="1"/>
</dbReference>
<dbReference type="EMBL" id="BSNJ01000001">
    <property type="protein sequence ID" value="GLQ19745.1"/>
    <property type="molecule type" value="Genomic_DNA"/>
</dbReference>
<evidence type="ECO:0000313" key="2">
    <source>
        <dbReference type="EMBL" id="GLQ19745.1"/>
    </source>
</evidence>
<dbReference type="NCBIfam" id="TIGR00254">
    <property type="entry name" value="GGDEF"/>
    <property type="match status" value="1"/>
</dbReference>
<dbReference type="Gene3D" id="3.20.20.450">
    <property type="entry name" value="EAL domain"/>
    <property type="match status" value="1"/>
</dbReference>
<protein>
    <submittedName>
        <fullName evidence="2">GGDEF-domain containing protein</fullName>
    </submittedName>
</protein>
<comment type="caution">
    <text evidence="2">The sequence shown here is derived from an EMBL/GenBank/DDBJ whole genome shotgun (WGS) entry which is preliminary data.</text>
</comment>
<dbReference type="InterPro" id="IPR043128">
    <property type="entry name" value="Rev_trsase/Diguanyl_cyclase"/>
</dbReference>
<dbReference type="Gene3D" id="3.30.70.270">
    <property type="match status" value="1"/>
</dbReference>
<reference evidence="2" key="2">
    <citation type="submission" date="2023-01" db="EMBL/GenBank/DDBJ databases">
        <title>Draft genome sequence of Algimonas porphyrae strain NBRC 108216.</title>
        <authorList>
            <person name="Sun Q."/>
            <person name="Mori K."/>
        </authorList>
    </citation>
    <scope>NUCLEOTIDE SEQUENCE</scope>
    <source>
        <strain evidence="2">NBRC 108216</strain>
    </source>
</reference>
<dbReference type="InterPro" id="IPR050706">
    <property type="entry name" value="Cyclic-di-GMP_PDE-like"/>
</dbReference>
<dbReference type="InterPro" id="IPR029787">
    <property type="entry name" value="Nucleotide_cyclase"/>
</dbReference>
<evidence type="ECO:0000259" key="1">
    <source>
        <dbReference type="PROSITE" id="PS50883"/>
    </source>
</evidence>
<keyword evidence="3" id="KW-1185">Reference proteome</keyword>